<gene>
    <name evidence="2" type="ORF">KF707C_44390</name>
</gene>
<dbReference type="EMBL" id="AP014862">
    <property type="protein sequence ID" value="BAU76127.1"/>
    <property type="molecule type" value="Genomic_DNA"/>
</dbReference>
<sequence length="588" mass="64110">MELNASELNTIELNGASGGGNAVDVEPMVSVIWDVRLMLNGVDASDLLTGVVRIEREEGARALADFNLLLDAGAVNPASYVGQSVAIYYRDLRNGAWVETLRFTGQVIRPQFNLQTRVLACECSDRLQEEVEAMDVAAIDALVGGLWSADVFEAVEGRSRWDYAQERLSTRAASLQRAVEGSLQVTPWATGPTAFVIPAGAVLDGSLDWLPVELNDRVNVVEVAADYRFIRLRERHQDFSWEHPAVAGVTIIDGFCSTWGRNDNTEVPDIAMIEAASSGAGYQAILATANWGRVPATGSGALCDPPFGWTNAYPDLLLSATWTSAMRWSQRVTEQYSLRVEAPASVAQAGEVISRERVALETESDREAEFEGATFTEPEADAIQDALGDWVVDLREEERRIDAISCLLAMAATSIRAAHRGNRLAFQLPTSDTRGFRLEHTLHVQDTILGHPVQCRARVFNLTDEWDLDAGAAITSIQLAVSQGGGDVADPLTPPAIPSSTPPGVPPSPTQLATQLGSRNSSPIYDDELDGFAGNYTVNDLDINPALEEFPRRFDLTAPEIPEEHRDEYLVTVAQTYRVTIDNDLLEL</sequence>
<name>A0AAD1C3E6_METFU</name>
<evidence type="ECO:0000313" key="3">
    <source>
        <dbReference type="Proteomes" id="UP000218554"/>
    </source>
</evidence>
<protein>
    <submittedName>
        <fullName evidence="2">Uncharacterized protein</fullName>
    </submittedName>
</protein>
<dbReference type="RefSeq" id="WP_004421267.1">
    <property type="nucleotide sequence ID" value="NZ_AJMR01000099.1"/>
</dbReference>
<reference evidence="3" key="1">
    <citation type="submission" date="2015-05" db="EMBL/GenBank/DDBJ databases">
        <title>Draft genome sequencing of a biphenyl-degrading bacterium, Pseudomonas balearica KF707 (=NBRC110670).</title>
        <authorList>
            <person name="Kimura N."/>
            <person name="Hirose J."/>
            <person name="Watanabe T."/>
            <person name="Suenaga H."/>
            <person name="Fujihara H."/>
            <person name="Noguchi M."/>
            <person name="Hashimoto M."/>
            <person name="Shimodaira J."/>
            <person name="Tsuchikane K."/>
            <person name="Hosoyama A."/>
            <person name="Yamazoe A."/>
            <person name="Fujita N."/>
            <person name="Furukawa K."/>
        </authorList>
    </citation>
    <scope>NUCLEOTIDE SEQUENCE [LARGE SCALE GENOMIC DNA]</scope>
    <source>
        <strain evidence="3">DSM 10086 / NBRC 110670 / KF707</strain>
    </source>
</reference>
<proteinExistence type="predicted"/>
<keyword evidence="3" id="KW-1185">Reference proteome</keyword>
<dbReference type="AlphaFoldDB" id="A0AAD1C3E6"/>
<dbReference type="KEGG" id="pfuw:KF707C_44390"/>
<organism evidence="2 3">
    <name type="scientific">Metapseudomonas furukawaii</name>
    <name type="common">Pseudomonas furukawaii</name>
    <dbReference type="NCBI Taxonomy" id="1149133"/>
    <lineage>
        <taxon>Bacteria</taxon>
        <taxon>Pseudomonadati</taxon>
        <taxon>Pseudomonadota</taxon>
        <taxon>Gammaproteobacteria</taxon>
        <taxon>Pseudomonadales</taxon>
        <taxon>Pseudomonadaceae</taxon>
        <taxon>Metapseudomonas</taxon>
    </lineage>
</organism>
<feature type="region of interest" description="Disordered" evidence="1">
    <location>
        <begin position="493"/>
        <end position="516"/>
    </location>
</feature>
<evidence type="ECO:0000313" key="2">
    <source>
        <dbReference type="EMBL" id="BAU76127.1"/>
    </source>
</evidence>
<feature type="compositionally biased region" description="Pro residues" evidence="1">
    <location>
        <begin position="493"/>
        <end position="509"/>
    </location>
</feature>
<evidence type="ECO:0000256" key="1">
    <source>
        <dbReference type="SAM" id="MobiDB-lite"/>
    </source>
</evidence>
<reference evidence="2 3" key="2">
    <citation type="journal article" date="2017" name="Int. J. Syst. Evol. Microbiol.">
        <title>Pseudomonas furukawaii sp. nov., a polychlorinated biphenyl-degrading bacterium isolated from biphenyl-contaminated soil in Japan.</title>
        <authorList>
            <person name="Kimura N."/>
            <person name="Watanabe T."/>
            <person name="Suenaga H."/>
            <person name="Fujihara H."/>
            <person name="Futagami T."/>
            <person name="Goto M."/>
            <person name="Hanada S."/>
            <person name="Hirose J."/>
        </authorList>
    </citation>
    <scope>NUCLEOTIDE SEQUENCE [LARGE SCALE GENOMIC DNA]</scope>
    <source>
        <strain evidence="3">DSM 10086 / NBRC 110670 / KF707</strain>
    </source>
</reference>
<dbReference type="Proteomes" id="UP000218554">
    <property type="component" value="Chromosome"/>
</dbReference>
<accession>A0AAD1C3E6</accession>